<dbReference type="Pfam" id="PF13414">
    <property type="entry name" value="TPR_11"/>
    <property type="match status" value="2"/>
</dbReference>
<keyword evidence="1" id="KW-0677">Repeat</keyword>
<dbReference type="PROSITE" id="PS50005">
    <property type="entry name" value="TPR"/>
    <property type="match status" value="7"/>
</dbReference>
<feature type="repeat" description="TPR" evidence="3">
    <location>
        <begin position="375"/>
        <end position="408"/>
    </location>
</feature>
<dbReference type="SMART" id="SM00028">
    <property type="entry name" value="TPR"/>
    <property type="match status" value="8"/>
</dbReference>
<evidence type="ECO:0000256" key="3">
    <source>
        <dbReference type="PROSITE-ProRule" id="PRU00339"/>
    </source>
</evidence>
<feature type="repeat" description="TPR" evidence="3">
    <location>
        <begin position="443"/>
        <end position="476"/>
    </location>
</feature>
<dbReference type="PANTHER" id="PTHR44858:SF1">
    <property type="entry name" value="UDP-N-ACETYLGLUCOSAMINE--PEPTIDE N-ACETYLGLUCOSAMINYLTRANSFERASE SPINDLY-RELATED"/>
    <property type="match status" value="1"/>
</dbReference>
<dbReference type="GO" id="GO:0046813">
    <property type="term" value="P:receptor-mediated virion attachment to host cell"/>
    <property type="evidence" value="ECO:0007669"/>
    <property type="project" value="TreeGrafter"/>
</dbReference>
<dbReference type="PANTHER" id="PTHR44858">
    <property type="entry name" value="TETRATRICOPEPTIDE REPEAT PROTEIN 6"/>
    <property type="match status" value="1"/>
</dbReference>
<feature type="domain" description="FRG" evidence="4">
    <location>
        <begin position="19"/>
        <end position="127"/>
    </location>
</feature>
<feature type="repeat" description="TPR" evidence="3">
    <location>
        <begin position="307"/>
        <end position="340"/>
    </location>
</feature>
<dbReference type="Pfam" id="PF13432">
    <property type="entry name" value="TPR_16"/>
    <property type="match status" value="1"/>
</dbReference>
<evidence type="ECO:0000256" key="1">
    <source>
        <dbReference type="ARBA" id="ARBA00022737"/>
    </source>
</evidence>
<accession>A0A6B0YXY8</accession>
<dbReference type="Pfam" id="PF08867">
    <property type="entry name" value="FRG"/>
    <property type="match status" value="1"/>
</dbReference>
<sequence length="515" mass="57634">MTEPLTTVEEFIAWTEALHGGMILFRGLANAEWDVESSAYRRIRKSEEISSEIVPTVTFQNYIDHLLDDASLQGFRVRQDKRLSDLELLAELQHYGAATCLIDFTASALIALWFACQEEEGKAGKVVAMATDSIERFSTIRYENLEKPIKAFLDQGKLWKWEPGGLNNRIVAQQSVFVFGEARIEKSDYEELTIAAVCKRDIVETLEKSFGIRGPKLFNDLAGFAHHNAHDQPYNKYVAEDFLFLGHMFHQQGEYQQAIERYSRAIELDSHLAMAYYSRGTAKNTLIDYLGAIADLDKAIERNPQDANAYNNRGIAKFGLGDRQGAIADYDRAIALDPQLAVALSNRGNAKLALGDYVGAIADYDQAIVLHPHNWALYYNRGYARHALGDYLRAIADYDQAIVLNPSFAGTLNFRGNARFALGDYLGAIADYDRIVELYPQDSTAYFNRANAKRLSGDLPGAIADYNRAIELNPQYAEAYVNRGIAKRAIGDEAGANKDFAQANAIKQNLHPLEK</sequence>
<evidence type="ECO:0000259" key="4">
    <source>
        <dbReference type="SMART" id="SM00901"/>
    </source>
</evidence>
<keyword evidence="2 3" id="KW-0802">TPR repeat</keyword>
<proteinExistence type="predicted"/>
<dbReference type="SUPFAM" id="SSF48452">
    <property type="entry name" value="TPR-like"/>
    <property type="match status" value="2"/>
</dbReference>
<dbReference type="InterPro" id="IPR050498">
    <property type="entry name" value="Ycf3"/>
</dbReference>
<comment type="caution">
    <text evidence="5">The sequence shown here is derived from an EMBL/GenBank/DDBJ whole genome shotgun (WGS) entry which is preliminary data.</text>
</comment>
<dbReference type="SMART" id="SM00901">
    <property type="entry name" value="FRG"/>
    <property type="match status" value="1"/>
</dbReference>
<gene>
    <name evidence="5" type="ORF">F4Y42_18965</name>
</gene>
<evidence type="ECO:0000256" key="2">
    <source>
        <dbReference type="ARBA" id="ARBA00022803"/>
    </source>
</evidence>
<reference evidence="5" key="1">
    <citation type="submission" date="2019-09" db="EMBL/GenBank/DDBJ databases">
        <title>Characterisation of the sponge microbiome using genome-centric metagenomics.</title>
        <authorList>
            <person name="Engelberts J.P."/>
            <person name="Robbins S.J."/>
            <person name="De Goeij J.M."/>
            <person name="Aranda M."/>
            <person name="Bell S.C."/>
            <person name="Webster N.S."/>
        </authorList>
    </citation>
    <scope>NUCLEOTIDE SEQUENCE</scope>
    <source>
        <strain evidence="5">SB0664_bin_27</strain>
    </source>
</reference>
<protein>
    <submittedName>
        <fullName evidence="5">Tetratricopeptide repeat protein</fullName>
    </submittedName>
</protein>
<dbReference type="PROSITE" id="PS50293">
    <property type="entry name" value="TPR_REGION"/>
    <property type="match status" value="1"/>
</dbReference>
<feature type="repeat" description="TPR" evidence="3">
    <location>
        <begin position="239"/>
        <end position="272"/>
    </location>
</feature>
<dbReference type="GO" id="GO:0009279">
    <property type="term" value="C:cell outer membrane"/>
    <property type="evidence" value="ECO:0007669"/>
    <property type="project" value="TreeGrafter"/>
</dbReference>
<feature type="repeat" description="TPR" evidence="3">
    <location>
        <begin position="273"/>
        <end position="306"/>
    </location>
</feature>
<dbReference type="InterPro" id="IPR019734">
    <property type="entry name" value="TPR_rpt"/>
</dbReference>
<organism evidence="5">
    <name type="scientific">Caldilineaceae bacterium SB0664_bin_27</name>
    <dbReference type="NCBI Taxonomy" id="2605260"/>
    <lineage>
        <taxon>Bacteria</taxon>
        <taxon>Bacillati</taxon>
        <taxon>Chloroflexota</taxon>
        <taxon>Caldilineae</taxon>
        <taxon>Caldilineales</taxon>
        <taxon>Caldilineaceae</taxon>
    </lineage>
</organism>
<dbReference type="EMBL" id="VXRG01000157">
    <property type="protein sequence ID" value="MXY95523.1"/>
    <property type="molecule type" value="Genomic_DNA"/>
</dbReference>
<evidence type="ECO:0000313" key="5">
    <source>
        <dbReference type="EMBL" id="MXY95523.1"/>
    </source>
</evidence>
<feature type="repeat" description="TPR" evidence="3">
    <location>
        <begin position="341"/>
        <end position="374"/>
    </location>
</feature>
<dbReference type="InterPro" id="IPR014966">
    <property type="entry name" value="FRG-dom"/>
</dbReference>
<dbReference type="Pfam" id="PF00515">
    <property type="entry name" value="TPR_1"/>
    <property type="match status" value="1"/>
</dbReference>
<dbReference type="Gene3D" id="1.25.40.10">
    <property type="entry name" value="Tetratricopeptide repeat domain"/>
    <property type="match status" value="3"/>
</dbReference>
<dbReference type="Pfam" id="PF13174">
    <property type="entry name" value="TPR_6"/>
    <property type="match status" value="1"/>
</dbReference>
<dbReference type="InterPro" id="IPR011990">
    <property type="entry name" value="TPR-like_helical_dom_sf"/>
</dbReference>
<feature type="repeat" description="TPR" evidence="3">
    <location>
        <begin position="409"/>
        <end position="442"/>
    </location>
</feature>
<dbReference type="AlphaFoldDB" id="A0A6B0YXY8"/>
<name>A0A6B0YXY8_9CHLR</name>